<dbReference type="Pfam" id="PF02286">
    <property type="entry name" value="Dehydratase_LU"/>
    <property type="match status" value="1"/>
</dbReference>
<organism evidence="2 3">
    <name type="scientific">Escherichia coli</name>
    <dbReference type="NCBI Taxonomy" id="562"/>
    <lineage>
        <taxon>Bacteria</taxon>
        <taxon>Pseudomonadati</taxon>
        <taxon>Pseudomonadota</taxon>
        <taxon>Gammaproteobacteria</taxon>
        <taxon>Enterobacterales</taxon>
        <taxon>Enterobacteriaceae</taxon>
        <taxon>Escherichia</taxon>
    </lineage>
</organism>
<reference evidence="2 3" key="1">
    <citation type="submission" date="2019-12" db="EMBL/GenBank/DDBJ databases">
        <title>Enteriobacteria Tanzani isolates_8377-8380.</title>
        <authorList>
            <person name="Subbiah M."/>
            <person name="Call D."/>
        </authorList>
    </citation>
    <scope>NUCLEOTIDE SEQUENCE [LARGE SCALE GENOMIC DNA]</scope>
    <source>
        <strain evidence="2 3">8378wH8</strain>
    </source>
</reference>
<evidence type="ECO:0000259" key="1">
    <source>
        <dbReference type="Pfam" id="PF02286"/>
    </source>
</evidence>
<protein>
    <submittedName>
        <fullName evidence="2">Propanediol dehydratase large subunit PduC</fullName>
    </submittedName>
</protein>
<dbReference type="InterPro" id="IPR003206">
    <property type="entry name" value="Diol/glycerol_deHydtase_lsu"/>
</dbReference>
<sequence>TFTHSDMRRTARFLMQFLPGTDFISSGFSAVPNYDNMFAGSNEDAEDFDDYNVIQRDLKVDGGLRPVREEDVIAIRNKAARALQAVFAGMGLPHITDEEVEAATYAHGSTDMPERNIVEDIKFAQEIINKNRNSLEVVKALAQGGFTDVAQDMLNMQKAKLTGDYLHTSAIIVDDGQVLSAVNDVNDYAGPATGYRLQGERWEEIKNIPGALDPNEID</sequence>
<comment type="caution">
    <text evidence="2">The sequence shown here is derived from an EMBL/GenBank/DDBJ whole genome shotgun (WGS) entry which is preliminary data.</text>
</comment>
<dbReference type="SUPFAM" id="SSF51703">
    <property type="entry name" value="Cobalamin (vitamin B12)-dependent enzymes"/>
    <property type="match status" value="1"/>
</dbReference>
<dbReference type="InterPro" id="IPR016176">
    <property type="entry name" value="Cbl-dep_enz_cat"/>
</dbReference>
<evidence type="ECO:0000313" key="2">
    <source>
        <dbReference type="EMBL" id="MWT23027.1"/>
    </source>
</evidence>
<gene>
    <name evidence="2" type="primary">pduC</name>
    <name evidence="2" type="ORF">GP965_19245</name>
</gene>
<dbReference type="Proteomes" id="UP000462410">
    <property type="component" value="Unassembled WGS sequence"/>
</dbReference>
<feature type="non-terminal residue" evidence="2">
    <location>
        <position position="1"/>
    </location>
</feature>
<name>A0A8T6A1N3_ECOLX</name>
<dbReference type="InterPro" id="IPR036999">
    <property type="entry name" value="Diol/glycerol_deHase_lsu_sf"/>
</dbReference>
<accession>A0A8T6A1N3</accession>
<dbReference type="EMBL" id="WTRC01000385">
    <property type="protein sequence ID" value="MWT23027.1"/>
    <property type="molecule type" value="Genomic_DNA"/>
</dbReference>
<evidence type="ECO:0000313" key="3">
    <source>
        <dbReference type="Proteomes" id="UP000462410"/>
    </source>
</evidence>
<dbReference type="Gene3D" id="3.20.20.350">
    <property type="entry name" value="Diol/glycerol dehydratase, large subunit"/>
    <property type="match status" value="1"/>
</dbReference>
<dbReference type="GO" id="GO:0031419">
    <property type="term" value="F:cobalamin binding"/>
    <property type="evidence" value="ECO:0007669"/>
    <property type="project" value="InterPro"/>
</dbReference>
<dbReference type="GO" id="GO:0016836">
    <property type="term" value="F:hydro-lyase activity"/>
    <property type="evidence" value="ECO:0007669"/>
    <property type="project" value="InterPro"/>
</dbReference>
<dbReference type="AlphaFoldDB" id="A0A8T6A1N3"/>
<proteinExistence type="predicted"/>
<feature type="domain" description="Diol/glycerol dehydratase large subunit" evidence="1">
    <location>
        <begin position="1"/>
        <end position="215"/>
    </location>
</feature>